<dbReference type="Gene3D" id="3.90.70.10">
    <property type="entry name" value="Cysteine proteinases"/>
    <property type="match status" value="1"/>
</dbReference>
<dbReference type="Proteomes" id="UP000203898">
    <property type="component" value="Segment"/>
</dbReference>
<dbReference type="RefSeq" id="YP_009640036.1">
    <property type="nucleotide sequence ID" value="NC_011335.1"/>
</dbReference>
<dbReference type="PRINTS" id="PR00705">
    <property type="entry name" value="PAPAIN"/>
</dbReference>
<comment type="similarity">
    <text evidence="1">Belongs to the peptidase C1 family.</text>
</comment>
<sequence length="397" mass="44055">MYHKMVFSDQINSEFYSKFDAIPDDFSWGIIKPSDSDVLKRKKSLMSEVKNQYSCGCCWAISCASAISDAYVVKELVDWNPRVSYTYALATYPQEKCSGGSGRTLLENIKDGGGIASDFCVDEDWCRGNSLCTAGAASDHFSTTDEAKRQLSKLVPASGCYDGTKKHFLYTVDDVYSMSVSNARDVKNMQTILKQHIMVRGPVIAGFLIMDDFPDGRFVEKGDGVYLEKSHGLDDDVFVYDPKVVVGSHSVVVLGWGKSASGVNYWHCRNSWGTKWGENGFFRLAMYPHNTMCQIEKRLQVAVDGVLKDVGGVTGFEVKTPPQLRIIRNTNVVPGRFATNRHLFFLDENLVVSSKSASKVSVDDERFAIIAVAGIMFAITALRTFSTGKTLSLEIKR</sequence>
<dbReference type="EMBL" id="CU469068">
    <property type="protein sequence ID" value="CCA61405.1"/>
    <property type="molecule type" value="Genomic_DNA"/>
</dbReference>
<dbReference type="InterPro" id="IPR000668">
    <property type="entry name" value="Peptidase_C1A_C"/>
</dbReference>
<dbReference type="SMART" id="SM00645">
    <property type="entry name" value="Pept_C1"/>
    <property type="match status" value="1"/>
</dbReference>
<dbReference type="Pfam" id="PF00112">
    <property type="entry name" value="Peptidase_C1"/>
    <property type="match status" value="1"/>
</dbReference>
<evidence type="ECO:0000259" key="2">
    <source>
        <dbReference type="SMART" id="SM00645"/>
    </source>
</evidence>
<dbReference type="InterPro" id="IPR038765">
    <property type="entry name" value="Papain-like_cys_pep_sf"/>
</dbReference>
<dbReference type="PROSITE" id="PS00139">
    <property type="entry name" value="THIOL_PROTEASE_CYS"/>
    <property type="match status" value="1"/>
</dbReference>
<evidence type="ECO:0000256" key="1">
    <source>
        <dbReference type="ARBA" id="ARBA00008455"/>
    </source>
</evidence>
<reference evidence="3 4" key="1">
    <citation type="journal article" date="2009" name="PLoS ONE">
        <title>Symbiotic virus at the evolutionary intersection of three types of large DNA viruses; iridoviruses, ascoviruses, and ichnoviruses.</title>
        <authorList>
            <person name="Bigot Y."/>
            <person name="Renault S."/>
            <person name="Nicolas J."/>
            <person name="Moundras C."/>
            <person name="Demattei M.V."/>
            <person name="Samain S."/>
            <person name="Bideshi D.K."/>
            <person name="Federici B.A."/>
        </authorList>
    </citation>
    <scope>NUCLEOTIDE SEQUENCE [LARGE SCALE GENOMIC DNA]</scope>
</reference>
<dbReference type="InterPro" id="IPR000169">
    <property type="entry name" value="Pept_cys_AS"/>
</dbReference>
<dbReference type="InterPro" id="IPR025660">
    <property type="entry name" value="Pept_his_AS"/>
</dbReference>
<accession>F2NYX7</accession>
<dbReference type="GO" id="GO:0006508">
    <property type="term" value="P:proteolysis"/>
    <property type="evidence" value="ECO:0007669"/>
    <property type="project" value="InterPro"/>
</dbReference>
<dbReference type="PANTHER" id="PTHR12411">
    <property type="entry name" value="CYSTEINE PROTEASE FAMILY C1-RELATED"/>
    <property type="match status" value="1"/>
</dbReference>
<keyword evidence="4" id="KW-1185">Reference proteome</keyword>
<evidence type="ECO:0000313" key="3">
    <source>
        <dbReference type="EMBL" id="CCA61405.1"/>
    </source>
</evidence>
<name>F2NYX7_9VIRU</name>
<organism evidence="3 4">
    <name type="scientific">Diadromus pulchellus ascovirus 4a</name>
    <dbReference type="NCBI Taxonomy" id="158683"/>
    <lineage>
        <taxon>Viruses</taxon>
        <taxon>Varidnaviria</taxon>
        <taxon>Bamfordvirae</taxon>
        <taxon>Nucleocytoviricota</taxon>
        <taxon>Megaviricetes</taxon>
        <taxon>Pimascovirales</taxon>
        <taxon>Pimascovirales incertae sedis</taxon>
        <taxon>Ascoviridae</taxon>
        <taxon>Toursvirus</taxon>
        <taxon>Toursvirus dptv1a</taxon>
    </lineage>
</organism>
<feature type="domain" description="Peptidase C1A papain C-terminal" evidence="2">
    <location>
        <begin position="32"/>
        <end position="303"/>
    </location>
</feature>
<dbReference type="SUPFAM" id="SSF54001">
    <property type="entry name" value="Cysteine proteinases"/>
    <property type="match status" value="1"/>
</dbReference>
<dbReference type="PROSITE" id="PS00639">
    <property type="entry name" value="THIOL_PROTEASE_HIS"/>
    <property type="match status" value="1"/>
</dbReference>
<protein>
    <submittedName>
        <fullName evidence="3">Complete DpAV4 genome</fullName>
    </submittedName>
</protein>
<dbReference type="InterPro" id="IPR013128">
    <property type="entry name" value="Peptidase_C1A"/>
</dbReference>
<dbReference type="KEGG" id="vg:26683593"/>
<dbReference type="GeneID" id="26683593"/>
<dbReference type="OrthoDB" id="4752at10239"/>
<proteinExistence type="inferred from homology"/>
<dbReference type="GO" id="GO:0008234">
    <property type="term" value="F:cysteine-type peptidase activity"/>
    <property type="evidence" value="ECO:0007669"/>
    <property type="project" value="InterPro"/>
</dbReference>
<evidence type="ECO:0000313" key="4">
    <source>
        <dbReference type="Proteomes" id="UP000203898"/>
    </source>
</evidence>